<evidence type="ECO:0000259" key="8">
    <source>
        <dbReference type="Pfam" id="PF13720"/>
    </source>
</evidence>
<evidence type="ECO:0000313" key="10">
    <source>
        <dbReference type="Proteomes" id="UP000705230"/>
    </source>
</evidence>
<keyword evidence="7 9" id="KW-0012">Acyltransferase</keyword>
<dbReference type="GO" id="GO:0008780">
    <property type="term" value="F:acyl-[acyl-carrier-protein]-UDP-N-acetylglucosamine O-acyltransferase activity"/>
    <property type="evidence" value="ECO:0007669"/>
    <property type="project" value="UniProtKB-EC"/>
</dbReference>
<evidence type="ECO:0000256" key="2">
    <source>
        <dbReference type="ARBA" id="ARBA00022516"/>
    </source>
</evidence>
<dbReference type="Pfam" id="PF13720">
    <property type="entry name" value="Acetyltransf_11"/>
    <property type="match status" value="1"/>
</dbReference>
<keyword evidence="6" id="KW-0443">Lipid metabolism</keyword>
<dbReference type="InterPro" id="IPR001451">
    <property type="entry name" value="Hexapep"/>
</dbReference>
<dbReference type="Pfam" id="PF00132">
    <property type="entry name" value="Hexapep"/>
    <property type="match status" value="2"/>
</dbReference>
<dbReference type="EC" id="2.3.1.129" evidence="9"/>
<dbReference type="PANTHER" id="PTHR43480">
    <property type="entry name" value="ACYL-[ACYL-CARRIER-PROTEIN]--UDP-N-ACETYLGLUCOSAMINE O-ACYLTRANSFERASE"/>
    <property type="match status" value="1"/>
</dbReference>
<reference evidence="9" key="1">
    <citation type="submission" date="2020-10" db="EMBL/GenBank/DDBJ databases">
        <title>Microbiome of the Black Sea water column analyzed by genome centric metagenomics.</title>
        <authorList>
            <person name="Cabello-Yeves P.J."/>
            <person name="Callieri C."/>
            <person name="Picazo A."/>
            <person name="Mehrshad M."/>
            <person name="Haro-Moreno J.M."/>
            <person name="Roda-Garcia J."/>
            <person name="Dzembekova N."/>
            <person name="Slabakova V."/>
            <person name="Slabakova N."/>
            <person name="Moncheva S."/>
            <person name="Rodriguez-Valera F."/>
        </authorList>
    </citation>
    <scope>NUCLEOTIDE SEQUENCE</scope>
    <source>
        <strain evidence="9">BS30m-G43</strain>
    </source>
</reference>
<evidence type="ECO:0000256" key="3">
    <source>
        <dbReference type="ARBA" id="ARBA00022556"/>
    </source>
</evidence>
<comment type="caution">
    <text evidence="9">The sequence shown here is derived from an EMBL/GenBank/DDBJ whole genome shotgun (WGS) entry which is preliminary data.</text>
</comment>
<evidence type="ECO:0000256" key="7">
    <source>
        <dbReference type="ARBA" id="ARBA00023315"/>
    </source>
</evidence>
<keyword evidence="4 9" id="KW-0808">Transferase</keyword>
<keyword evidence="1" id="KW-0963">Cytoplasm</keyword>
<dbReference type="InterPro" id="IPR037157">
    <property type="entry name" value="Acetyltransf_C_sf"/>
</dbReference>
<dbReference type="PROSITE" id="PS00101">
    <property type="entry name" value="HEXAPEP_TRANSFERASES"/>
    <property type="match status" value="1"/>
</dbReference>
<dbReference type="SUPFAM" id="SSF51161">
    <property type="entry name" value="Trimeric LpxA-like enzymes"/>
    <property type="match status" value="1"/>
</dbReference>
<dbReference type="Gene3D" id="2.160.10.10">
    <property type="entry name" value="Hexapeptide repeat proteins"/>
    <property type="match status" value="1"/>
</dbReference>
<keyword evidence="3" id="KW-0441">Lipid A biosynthesis</keyword>
<dbReference type="GO" id="GO:0016020">
    <property type="term" value="C:membrane"/>
    <property type="evidence" value="ECO:0007669"/>
    <property type="project" value="GOC"/>
</dbReference>
<evidence type="ECO:0000256" key="5">
    <source>
        <dbReference type="ARBA" id="ARBA00022737"/>
    </source>
</evidence>
<feature type="domain" description="UDP N-acetylglucosamine O-acyltransferase C-terminal" evidence="8">
    <location>
        <begin position="175"/>
        <end position="256"/>
    </location>
</feature>
<protein>
    <submittedName>
        <fullName evidence="9">Acyl-ACP--UDP-N-acetylglucosamine O-acyltransferase</fullName>
        <ecNumber evidence="9">2.3.1.129</ecNumber>
    </submittedName>
</protein>
<evidence type="ECO:0000256" key="1">
    <source>
        <dbReference type="ARBA" id="ARBA00022490"/>
    </source>
</evidence>
<dbReference type="NCBIfam" id="TIGR01852">
    <property type="entry name" value="lipid_A_lpxA"/>
    <property type="match status" value="1"/>
</dbReference>
<keyword evidence="2" id="KW-0444">Lipid biosynthesis</keyword>
<organism evidence="9 10">
    <name type="scientific">SAR86 cluster bacterium</name>
    <dbReference type="NCBI Taxonomy" id="2030880"/>
    <lineage>
        <taxon>Bacteria</taxon>
        <taxon>Pseudomonadati</taxon>
        <taxon>Pseudomonadota</taxon>
        <taxon>Gammaproteobacteria</taxon>
        <taxon>SAR86 cluster</taxon>
    </lineage>
</organism>
<dbReference type="InterPro" id="IPR011004">
    <property type="entry name" value="Trimer_LpxA-like_sf"/>
</dbReference>
<dbReference type="NCBIfam" id="NF003657">
    <property type="entry name" value="PRK05289.1"/>
    <property type="match status" value="1"/>
</dbReference>
<dbReference type="AlphaFoldDB" id="A0A937JDX9"/>
<dbReference type="PIRSF" id="PIRSF000456">
    <property type="entry name" value="UDP-GlcNAc_acltr"/>
    <property type="match status" value="1"/>
</dbReference>
<gene>
    <name evidence="9" type="primary">lpxA</name>
    <name evidence="9" type="ORF">ISR29_01890</name>
</gene>
<dbReference type="CDD" id="cd03351">
    <property type="entry name" value="LbH_UDP-GlcNAc_AT"/>
    <property type="match status" value="1"/>
</dbReference>
<dbReference type="GO" id="GO:0009245">
    <property type="term" value="P:lipid A biosynthetic process"/>
    <property type="evidence" value="ECO:0007669"/>
    <property type="project" value="UniProtKB-KW"/>
</dbReference>
<dbReference type="Proteomes" id="UP000705230">
    <property type="component" value="Unassembled WGS sequence"/>
</dbReference>
<evidence type="ECO:0000256" key="6">
    <source>
        <dbReference type="ARBA" id="ARBA00023098"/>
    </source>
</evidence>
<dbReference type="Gene3D" id="1.20.1180.10">
    <property type="entry name" value="Udp N-acetylglucosamine O-acyltransferase, C-terminal domain"/>
    <property type="match status" value="1"/>
</dbReference>
<proteinExistence type="predicted"/>
<evidence type="ECO:0000313" key="9">
    <source>
        <dbReference type="EMBL" id="MBL6902933.1"/>
    </source>
</evidence>
<dbReference type="InterPro" id="IPR029098">
    <property type="entry name" value="Acetyltransf_C"/>
</dbReference>
<accession>A0A937JDX9</accession>
<keyword evidence="5" id="KW-0677">Repeat</keyword>
<dbReference type="PANTHER" id="PTHR43480:SF1">
    <property type="entry name" value="ACYL-[ACYL-CARRIER-PROTEIN]--UDP-N-ACETYLGLUCOSAMINE O-ACYLTRANSFERASE, MITOCHONDRIAL-RELATED"/>
    <property type="match status" value="1"/>
</dbReference>
<dbReference type="InterPro" id="IPR010137">
    <property type="entry name" value="Lipid_A_LpxA"/>
</dbReference>
<evidence type="ECO:0000256" key="4">
    <source>
        <dbReference type="ARBA" id="ARBA00022679"/>
    </source>
</evidence>
<dbReference type="EMBL" id="JADHSG010000002">
    <property type="protein sequence ID" value="MBL6902933.1"/>
    <property type="molecule type" value="Genomic_DNA"/>
</dbReference>
<sequence length="258" mass="28253">MAIHPTSIIHESAKVHDSVEIGPFCFIGEDVVIDEGNMLLSHVVIKGPTTIGKNNSFYQFSVIGEGTPDKKYKGEKTTLSIGDNNIFREGVTIHRGTIQDKSTTIIGSNNLLMAYSHVAHDSVLGNNNVFANHAGIAGHVSVGNFVTIGALTTIHQFCKIGDYSFIGMNTSITMDIPAYIKVAADPARVIGLNTVGMSRNNFSDDSITIIKKAYKLIYRKGFKLEDALKKIDRLEKPARRELQAFIDSIKSSERGLLR</sequence>
<name>A0A937JDX9_9GAMM</name>
<dbReference type="InterPro" id="IPR018357">
    <property type="entry name" value="Hexapep_transf_CS"/>
</dbReference>